<dbReference type="InterPro" id="IPR013655">
    <property type="entry name" value="PAS_fold_3"/>
</dbReference>
<dbReference type="Gene3D" id="3.40.50.2300">
    <property type="match status" value="1"/>
</dbReference>
<dbReference type="InterPro" id="IPR036890">
    <property type="entry name" value="HATPase_C_sf"/>
</dbReference>
<dbReference type="InterPro" id="IPR003594">
    <property type="entry name" value="HATPase_dom"/>
</dbReference>
<evidence type="ECO:0000256" key="2">
    <source>
        <dbReference type="ARBA" id="ARBA00012438"/>
    </source>
</evidence>
<dbReference type="Pfam" id="PF00512">
    <property type="entry name" value="HisKA"/>
    <property type="match status" value="1"/>
</dbReference>
<dbReference type="InterPro" id="IPR005467">
    <property type="entry name" value="His_kinase_dom"/>
</dbReference>
<dbReference type="SMART" id="SM00448">
    <property type="entry name" value="REC"/>
    <property type="match status" value="1"/>
</dbReference>
<dbReference type="SUPFAM" id="SSF55874">
    <property type="entry name" value="ATPase domain of HSP90 chaperone/DNA topoisomerase II/histidine kinase"/>
    <property type="match status" value="1"/>
</dbReference>
<dbReference type="PROSITE" id="PS50110">
    <property type="entry name" value="RESPONSE_REGULATORY"/>
    <property type="match status" value="1"/>
</dbReference>
<keyword evidence="3 7" id="KW-0597">Phosphoprotein</keyword>
<dbReference type="SMART" id="SM00388">
    <property type="entry name" value="HisKA"/>
    <property type="match status" value="1"/>
</dbReference>
<dbReference type="EMBL" id="ADLD01000009">
    <property type="protein sequence ID" value="EHB92782.1"/>
    <property type="molecule type" value="Genomic_DNA"/>
</dbReference>
<dbReference type="SMART" id="SM00387">
    <property type="entry name" value="HATPase_c"/>
    <property type="match status" value="1"/>
</dbReference>
<protein>
    <recommendedName>
        <fullName evidence="2">histidine kinase</fullName>
        <ecNumber evidence="2">2.7.13.3</ecNumber>
    </recommendedName>
</protein>
<dbReference type="GO" id="GO:0000155">
    <property type="term" value="F:phosphorelay sensor kinase activity"/>
    <property type="evidence" value="ECO:0007669"/>
    <property type="project" value="InterPro"/>
</dbReference>
<dbReference type="FunFam" id="1.10.287.130:FF:000001">
    <property type="entry name" value="Two-component sensor histidine kinase"/>
    <property type="match status" value="1"/>
</dbReference>
<evidence type="ECO:0000256" key="3">
    <source>
        <dbReference type="ARBA" id="ARBA00022553"/>
    </source>
</evidence>
<dbReference type="InterPro" id="IPR011006">
    <property type="entry name" value="CheY-like_superfamily"/>
</dbReference>
<evidence type="ECO:0000313" key="12">
    <source>
        <dbReference type="Proteomes" id="UP000006008"/>
    </source>
</evidence>
<feature type="domain" description="Response regulatory" evidence="9">
    <location>
        <begin position="543"/>
        <end position="656"/>
    </location>
</feature>
<comment type="caution">
    <text evidence="11">The sequence shown here is derived from an EMBL/GenBank/DDBJ whole genome shotgun (WGS) entry which is preliminary data.</text>
</comment>
<dbReference type="InterPro" id="IPR003661">
    <property type="entry name" value="HisK_dim/P_dom"/>
</dbReference>
<sequence length="665" mass="75164">MQSEYLYFYFKLRSNLQSMKGKSDTVPSQENKQGIDDRHQKIVSVLAAHKVALWEYDIRTGVCSFDEDYFRILGLTEAGVEFSDIDDFYRFAHPDDVSNYREAFGRMLASDTKNACIRVRCVGNKGQVIWLEDNFFSYQSDEEGRPQKLVAYTGNITARCEGEARIRALEERNRKVIEALPEFIFIMDDRFFITDVLMASGTVLLHPVEELIGADGRTIYSAEVSDLFVRNIRECLADGKIREIEYPLDVESGRHYFQARIAPYEKNKVLALIHDIGDRVRWSKELIEAKARAEESDRMKSVFLATMSHEIRTPLNAIVGFSELIAAGDCGEEQEEYQEIIRSNSNLLLQLVNDILDLSRIESGKSENHFQPVEVTGLLDEVGKVHSLKMTVGVELKIVAPARPVWILTDRNRLTQVLFNFLSNAIKNTQHGCITLGAVQRDGWLDLFVSDTGCGMPENKIPLIFNRFEKLNDFVQGTGLGLSICQSIAERLGGYIDVQSQLGVGSTFSFCLPYRADAELEVAELQQPVAASVQKHPDRKRKVILVAEDVEANYRLLAALLKKEYTLRWVTNGREALHSFVRERPDLILMDIKMPEMNGIEATERIRSISPDIPIIAVTAHAYYTDKEQALAAGCNAIVSKPYAIADLKQAIERWINPVPESAVS</sequence>
<dbReference type="Gene3D" id="3.30.565.10">
    <property type="entry name" value="Histidine kinase-like ATPase, C-terminal domain"/>
    <property type="match status" value="1"/>
</dbReference>
<name>G5H7E3_9BACT</name>
<proteinExistence type="predicted"/>
<dbReference type="HOGENOM" id="CLU_000445_114_15_10"/>
<dbReference type="GO" id="GO:0005886">
    <property type="term" value="C:plasma membrane"/>
    <property type="evidence" value="ECO:0007669"/>
    <property type="project" value="TreeGrafter"/>
</dbReference>
<dbReference type="SUPFAM" id="SSF47384">
    <property type="entry name" value="Homodimeric domain of signal transducing histidine kinase"/>
    <property type="match status" value="1"/>
</dbReference>
<dbReference type="PROSITE" id="PS50109">
    <property type="entry name" value="HIS_KIN"/>
    <property type="match status" value="1"/>
</dbReference>
<dbReference type="PANTHER" id="PTHR43047">
    <property type="entry name" value="TWO-COMPONENT HISTIDINE PROTEIN KINASE"/>
    <property type="match status" value="1"/>
</dbReference>
<evidence type="ECO:0000256" key="6">
    <source>
        <dbReference type="ARBA" id="ARBA00023012"/>
    </source>
</evidence>
<dbReference type="InterPro" id="IPR000014">
    <property type="entry name" value="PAS"/>
</dbReference>
<dbReference type="CDD" id="cd00082">
    <property type="entry name" value="HisKA"/>
    <property type="match status" value="1"/>
</dbReference>
<dbReference type="AlphaFoldDB" id="G5H7E3"/>
<dbReference type="InterPro" id="IPR004358">
    <property type="entry name" value="Sig_transdc_His_kin-like_C"/>
</dbReference>
<evidence type="ECO:0000259" key="10">
    <source>
        <dbReference type="PROSITE" id="PS50112"/>
    </source>
</evidence>
<keyword evidence="6" id="KW-0902">Two-component regulatory system</keyword>
<evidence type="ECO:0000256" key="1">
    <source>
        <dbReference type="ARBA" id="ARBA00000085"/>
    </source>
</evidence>
<dbReference type="InterPro" id="IPR035965">
    <property type="entry name" value="PAS-like_dom_sf"/>
</dbReference>
<dbReference type="eggNOG" id="COG2205">
    <property type="taxonomic scope" value="Bacteria"/>
</dbReference>
<evidence type="ECO:0000259" key="8">
    <source>
        <dbReference type="PROSITE" id="PS50109"/>
    </source>
</evidence>
<gene>
    <name evidence="11" type="ORF">HMPREF9450_00986</name>
</gene>
<dbReference type="Gene3D" id="1.10.287.130">
    <property type="match status" value="1"/>
</dbReference>
<dbReference type="SUPFAM" id="SSF52172">
    <property type="entry name" value="CheY-like"/>
    <property type="match status" value="1"/>
</dbReference>
<keyword evidence="12" id="KW-1185">Reference proteome</keyword>
<dbReference type="PATRIC" id="fig|742725.3.peg.1043"/>
<reference evidence="11 12" key="1">
    <citation type="submission" date="2011-08" db="EMBL/GenBank/DDBJ databases">
        <title>The Genome Sequence of Alistipes indistinctus YIT 12060.</title>
        <authorList>
            <consortium name="The Broad Institute Genome Sequencing Platform"/>
            <person name="Earl A."/>
            <person name="Ward D."/>
            <person name="Feldgarden M."/>
            <person name="Gevers D."/>
            <person name="Morotomi M."/>
            <person name="Young S.K."/>
            <person name="Zeng Q."/>
            <person name="Gargeya S."/>
            <person name="Fitzgerald M."/>
            <person name="Haas B."/>
            <person name="Abouelleil A."/>
            <person name="Alvarado L."/>
            <person name="Arachchi H.M."/>
            <person name="Berlin A."/>
            <person name="Brown A."/>
            <person name="Chapman S.B."/>
            <person name="Chen Z."/>
            <person name="Dunbar C."/>
            <person name="Freedman E."/>
            <person name="Gearin G."/>
            <person name="Gellesch M."/>
            <person name="Goldberg J."/>
            <person name="Griggs A."/>
            <person name="Gujja S."/>
            <person name="Heiman D."/>
            <person name="Howarth C."/>
            <person name="Larson L."/>
            <person name="Lui A."/>
            <person name="MacDonald P.J.P."/>
            <person name="Montmayeur A."/>
            <person name="Murphy C."/>
            <person name="Neiman D."/>
            <person name="Pearson M."/>
            <person name="Priest M."/>
            <person name="Roberts A."/>
            <person name="Saif S."/>
            <person name="Shea T."/>
            <person name="Shenoy N."/>
            <person name="Sisk P."/>
            <person name="Stolte C."/>
            <person name="Sykes S."/>
            <person name="Wortman J."/>
            <person name="Nusbaum C."/>
            <person name="Birren B."/>
        </authorList>
    </citation>
    <scope>NUCLEOTIDE SEQUENCE [LARGE SCALE GENOMIC DNA]</scope>
    <source>
        <strain evidence="11 12">YIT 12060</strain>
    </source>
</reference>
<dbReference type="Pfam" id="PF08447">
    <property type="entry name" value="PAS_3"/>
    <property type="match status" value="1"/>
</dbReference>
<evidence type="ECO:0000259" key="9">
    <source>
        <dbReference type="PROSITE" id="PS50110"/>
    </source>
</evidence>
<dbReference type="STRING" id="742725.HMPREF9450_00986"/>
<comment type="catalytic activity">
    <reaction evidence="1">
        <text>ATP + protein L-histidine = ADP + protein N-phospho-L-histidine.</text>
        <dbReference type="EC" id="2.7.13.3"/>
    </reaction>
</comment>
<evidence type="ECO:0000256" key="7">
    <source>
        <dbReference type="PROSITE-ProRule" id="PRU00169"/>
    </source>
</evidence>
<evidence type="ECO:0000256" key="4">
    <source>
        <dbReference type="ARBA" id="ARBA00022679"/>
    </source>
</evidence>
<dbReference type="PRINTS" id="PR00344">
    <property type="entry name" value="BCTRLSENSOR"/>
</dbReference>
<feature type="domain" description="Histidine kinase" evidence="8">
    <location>
        <begin position="306"/>
        <end position="516"/>
    </location>
</feature>
<dbReference type="eggNOG" id="COG0784">
    <property type="taxonomic scope" value="Bacteria"/>
</dbReference>
<dbReference type="SUPFAM" id="SSF55785">
    <property type="entry name" value="PYP-like sensor domain (PAS domain)"/>
    <property type="match status" value="2"/>
</dbReference>
<dbReference type="InterPro" id="IPR036097">
    <property type="entry name" value="HisK_dim/P_sf"/>
</dbReference>
<dbReference type="PROSITE" id="PS50112">
    <property type="entry name" value="PAS"/>
    <property type="match status" value="1"/>
</dbReference>
<accession>G5H7E3</accession>
<dbReference type="PANTHER" id="PTHR43047:SF72">
    <property type="entry name" value="OSMOSENSING HISTIDINE PROTEIN KINASE SLN1"/>
    <property type="match status" value="1"/>
</dbReference>
<evidence type="ECO:0000313" key="11">
    <source>
        <dbReference type="EMBL" id="EHB92782.1"/>
    </source>
</evidence>
<feature type="modified residue" description="4-aspartylphosphate" evidence="7">
    <location>
        <position position="591"/>
    </location>
</feature>
<dbReference type="Proteomes" id="UP000006008">
    <property type="component" value="Unassembled WGS sequence"/>
</dbReference>
<dbReference type="GO" id="GO:0009927">
    <property type="term" value="F:histidine phosphotransfer kinase activity"/>
    <property type="evidence" value="ECO:0007669"/>
    <property type="project" value="TreeGrafter"/>
</dbReference>
<dbReference type="InterPro" id="IPR001789">
    <property type="entry name" value="Sig_transdc_resp-reg_receiver"/>
</dbReference>
<evidence type="ECO:0000256" key="5">
    <source>
        <dbReference type="ARBA" id="ARBA00022777"/>
    </source>
</evidence>
<dbReference type="Gene3D" id="3.30.450.20">
    <property type="entry name" value="PAS domain"/>
    <property type="match status" value="2"/>
</dbReference>
<keyword evidence="4" id="KW-0808">Transferase</keyword>
<dbReference type="Pfam" id="PF02518">
    <property type="entry name" value="HATPase_c"/>
    <property type="match status" value="1"/>
</dbReference>
<feature type="domain" description="PAS" evidence="10">
    <location>
        <begin position="38"/>
        <end position="111"/>
    </location>
</feature>
<dbReference type="Pfam" id="PF00072">
    <property type="entry name" value="Response_reg"/>
    <property type="match status" value="1"/>
</dbReference>
<keyword evidence="5" id="KW-0418">Kinase</keyword>
<dbReference type="EC" id="2.7.13.3" evidence="2"/>
<organism evidence="11 12">
    <name type="scientific">Alistipes indistinctus YIT 12060</name>
    <dbReference type="NCBI Taxonomy" id="742725"/>
    <lineage>
        <taxon>Bacteria</taxon>
        <taxon>Pseudomonadati</taxon>
        <taxon>Bacteroidota</taxon>
        <taxon>Bacteroidia</taxon>
        <taxon>Bacteroidales</taxon>
        <taxon>Rikenellaceae</taxon>
        <taxon>Alistipes</taxon>
    </lineage>
</organism>